<dbReference type="RefSeq" id="WP_368498126.1">
    <property type="nucleotide sequence ID" value="NZ_CP162511.1"/>
</dbReference>
<dbReference type="AlphaFoldDB" id="A0AB39BH32"/>
<dbReference type="InterPro" id="IPR017517">
    <property type="entry name" value="Maleyloyr_isom"/>
</dbReference>
<keyword evidence="4" id="KW-0413">Isomerase</keyword>
<feature type="domain" description="MDMPI C-terminal" evidence="2">
    <location>
        <begin position="164"/>
        <end position="254"/>
    </location>
</feature>
<dbReference type="SUPFAM" id="SSF109854">
    <property type="entry name" value="DinB/YfiT-like putative metalloenzymes"/>
    <property type="match status" value="1"/>
</dbReference>
<dbReference type="InterPro" id="IPR024344">
    <property type="entry name" value="MDMPI_metal-binding"/>
</dbReference>
<feature type="compositionally biased region" description="Basic and acidic residues" evidence="1">
    <location>
        <begin position="197"/>
        <end position="219"/>
    </location>
</feature>
<dbReference type="Pfam" id="PF11716">
    <property type="entry name" value="MDMPI_N"/>
    <property type="match status" value="1"/>
</dbReference>
<dbReference type="GO" id="GO:0046872">
    <property type="term" value="F:metal ion binding"/>
    <property type="evidence" value="ECO:0007669"/>
    <property type="project" value="InterPro"/>
</dbReference>
<dbReference type="InterPro" id="IPR010872">
    <property type="entry name" value="MDMPI_C-term_domain"/>
</dbReference>
<feature type="region of interest" description="Disordered" evidence="1">
    <location>
        <begin position="197"/>
        <end position="221"/>
    </location>
</feature>
<name>A0AB39BH32_9MICO</name>
<organism evidence="4">
    <name type="scientific">Herbiconiux sp. A18JL235</name>
    <dbReference type="NCBI Taxonomy" id="3152363"/>
    <lineage>
        <taxon>Bacteria</taxon>
        <taxon>Bacillati</taxon>
        <taxon>Actinomycetota</taxon>
        <taxon>Actinomycetes</taxon>
        <taxon>Micrococcales</taxon>
        <taxon>Microbacteriaceae</taxon>
        <taxon>Herbiconiux</taxon>
    </lineage>
</organism>
<dbReference type="InterPro" id="IPR034660">
    <property type="entry name" value="DinB/YfiT-like"/>
</dbReference>
<evidence type="ECO:0000313" key="4">
    <source>
        <dbReference type="EMBL" id="XDI05738.1"/>
    </source>
</evidence>
<gene>
    <name evidence="4" type="ORF">ABFY20_01200</name>
</gene>
<dbReference type="NCBIfam" id="TIGR03083">
    <property type="entry name" value="maleylpyruvate isomerase family mycothiol-dependent enzyme"/>
    <property type="match status" value="1"/>
</dbReference>
<sequence>MVARTDQVTDPAIVAGLLLARRAQAYYSRKLTELTDADFDGPSLLPGWSRRELIAHVGLNARALTRLVEWAATGVETPMYASPEQRNAEIEFSATLPAQALRNLSDHAAIHLTVEWRDLPDADWSNLVRTAQGRTVPVSESVWMRTREVWIHAVDLANGGRFDDIPAPVIDRLIGEVLGAWDKRRLDESLPAFVLEPSDRTEPFRSAEPEADAHAEPDRTGLPALTLRGTAAALAQWATGRGGHGVTTLSGDVAPTPPRWL</sequence>
<dbReference type="GO" id="GO:0016853">
    <property type="term" value="F:isomerase activity"/>
    <property type="evidence" value="ECO:0007669"/>
    <property type="project" value="UniProtKB-KW"/>
</dbReference>
<evidence type="ECO:0000256" key="1">
    <source>
        <dbReference type="SAM" id="MobiDB-lite"/>
    </source>
</evidence>
<dbReference type="SUPFAM" id="SSF55718">
    <property type="entry name" value="SCP-like"/>
    <property type="match status" value="1"/>
</dbReference>
<reference evidence="4" key="1">
    <citation type="submission" date="2024-05" db="EMBL/GenBank/DDBJ databases">
        <title>Herbiconiux sp. A18JL235.</title>
        <authorList>
            <person name="Zhang G."/>
        </authorList>
    </citation>
    <scope>NUCLEOTIDE SEQUENCE</scope>
    <source>
        <strain evidence="4">A18JL235</strain>
    </source>
</reference>
<dbReference type="Pfam" id="PF07398">
    <property type="entry name" value="MDMPI_C"/>
    <property type="match status" value="1"/>
</dbReference>
<dbReference type="EMBL" id="CP162511">
    <property type="protein sequence ID" value="XDI05738.1"/>
    <property type="molecule type" value="Genomic_DNA"/>
</dbReference>
<feature type="domain" description="Mycothiol-dependent maleylpyruvate isomerase metal-binding" evidence="3">
    <location>
        <begin position="21"/>
        <end position="157"/>
    </location>
</feature>
<dbReference type="InterPro" id="IPR036527">
    <property type="entry name" value="SCP2_sterol-bd_dom_sf"/>
</dbReference>
<dbReference type="Gene3D" id="3.30.1050.20">
    <property type="match status" value="1"/>
</dbReference>
<dbReference type="Gene3D" id="1.20.120.450">
    <property type="entry name" value="dinb family like domain"/>
    <property type="match status" value="1"/>
</dbReference>
<evidence type="ECO:0000259" key="3">
    <source>
        <dbReference type="Pfam" id="PF11716"/>
    </source>
</evidence>
<protein>
    <submittedName>
        <fullName evidence="4">Maleylpyruvate isomerase family mycothiol-dependent enzyme</fullName>
    </submittedName>
</protein>
<evidence type="ECO:0000259" key="2">
    <source>
        <dbReference type="Pfam" id="PF07398"/>
    </source>
</evidence>
<accession>A0AB39BH32</accession>
<proteinExistence type="predicted"/>